<comment type="caution">
    <text evidence="2">The sequence shown here is derived from an EMBL/GenBank/DDBJ whole genome shotgun (WGS) entry which is preliminary data.</text>
</comment>
<feature type="region of interest" description="Disordered" evidence="1">
    <location>
        <begin position="1"/>
        <end position="60"/>
    </location>
</feature>
<organism evidence="2 3">
    <name type="scientific">Candidula unifasciata</name>
    <dbReference type="NCBI Taxonomy" id="100452"/>
    <lineage>
        <taxon>Eukaryota</taxon>
        <taxon>Metazoa</taxon>
        <taxon>Spiralia</taxon>
        <taxon>Lophotrochozoa</taxon>
        <taxon>Mollusca</taxon>
        <taxon>Gastropoda</taxon>
        <taxon>Heterobranchia</taxon>
        <taxon>Euthyneura</taxon>
        <taxon>Panpulmonata</taxon>
        <taxon>Eupulmonata</taxon>
        <taxon>Stylommatophora</taxon>
        <taxon>Helicina</taxon>
        <taxon>Helicoidea</taxon>
        <taxon>Geomitridae</taxon>
        <taxon>Candidula</taxon>
    </lineage>
</organism>
<dbReference type="OrthoDB" id="6107996at2759"/>
<keyword evidence="3" id="KW-1185">Reference proteome</keyword>
<evidence type="ECO:0000313" key="2">
    <source>
        <dbReference type="EMBL" id="CAG5135022.1"/>
    </source>
</evidence>
<evidence type="ECO:0000313" key="3">
    <source>
        <dbReference type="Proteomes" id="UP000678393"/>
    </source>
</evidence>
<dbReference type="EMBL" id="CAJHNH020007835">
    <property type="protein sequence ID" value="CAG5135022.1"/>
    <property type="molecule type" value="Genomic_DNA"/>
</dbReference>
<reference evidence="2" key="1">
    <citation type="submission" date="2021-04" db="EMBL/GenBank/DDBJ databases">
        <authorList>
            <consortium name="Molecular Ecology Group"/>
        </authorList>
    </citation>
    <scope>NUCLEOTIDE SEQUENCE</scope>
</reference>
<dbReference type="AlphaFoldDB" id="A0A8S4A403"/>
<protein>
    <submittedName>
        <fullName evidence="2">Uncharacterized protein</fullName>
    </submittedName>
</protein>
<proteinExistence type="predicted"/>
<gene>
    <name evidence="2" type="ORF">CUNI_LOCUS20580</name>
</gene>
<accession>A0A8S4A403</accession>
<feature type="compositionally biased region" description="Basic and acidic residues" evidence="1">
    <location>
        <begin position="50"/>
        <end position="60"/>
    </location>
</feature>
<feature type="compositionally biased region" description="Basic and acidic residues" evidence="1">
    <location>
        <begin position="15"/>
        <end position="24"/>
    </location>
</feature>
<name>A0A8S4A403_9EUPU</name>
<evidence type="ECO:0000256" key="1">
    <source>
        <dbReference type="SAM" id="MobiDB-lite"/>
    </source>
</evidence>
<sequence length="241" mass="27444">MAEIVSRLTKSAHNRHVDTAESNKTHNNNQLQPTLPPGTPSTCSKSTHSHLPEHMGDNRKLTDRELQRALRRIQKPTQSYLLSKNYDRNEKEHISPTPCMSTRPFTSYERKKAFQHLRRPTTASRGKHATECYLCLDDERELNKTPAPFEYYYADDKTVTKEEVECIVTRLVAPPGGMSTCSRLSPDYSRLIAQSVRLPLVSGLARSKSVADIVNRLYTSKGERGEKNYHGYSIPRTQITN</sequence>
<dbReference type="Proteomes" id="UP000678393">
    <property type="component" value="Unassembled WGS sequence"/>
</dbReference>